<reference evidence="3 4" key="1">
    <citation type="submission" date="2024-09" db="EMBL/GenBank/DDBJ databases">
        <authorList>
            <person name="Sun Q."/>
            <person name="Mori K."/>
        </authorList>
    </citation>
    <scope>NUCLEOTIDE SEQUENCE [LARGE SCALE GENOMIC DNA]</scope>
    <source>
        <strain evidence="3 4">CCM 8677</strain>
    </source>
</reference>
<evidence type="ECO:0000259" key="2">
    <source>
        <dbReference type="Pfam" id="PF01464"/>
    </source>
</evidence>
<sequence length="332" mass="36168">MLQNLMLTTRSANKSLPSEKEMTRLLTQTVTQTITHKTSSKNTKSKDYSSLSVLHLTSGFGLAALVLLICMFFNPSLAEKFRSLSPFSVAEQTSPDNKIEAPDLNSLMSAPQLISQENASEIETKADLDATTNYKLIGSQRQQQLVTNWLAKRYRVANDAVDMLVSAAYLTAKETKLDPLLILSVIAIESRFNPFSESPVGAQGLMQVMSKVHQDKFSELGGVKAALNPVANIKVGAMILKDYVTSAGSIEAGLKRYVGASDNETDGGYGHLVMSEYKRLKDVAAGKSVSIFSTTARPTMISRPQEPVDEKRDSLTQNKEVKSAIVDQIAGI</sequence>
<evidence type="ECO:0000313" key="3">
    <source>
        <dbReference type="EMBL" id="MFC0350789.1"/>
    </source>
</evidence>
<feature type="transmembrane region" description="Helical" evidence="1">
    <location>
        <begin position="53"/>
        <end position="73"/>
    </location>
</feature>
<gene>
    <name evidence="3" type="ORF">ACFFJH_13280</name>
</gene>
<keyword evidence="1" id="KW-1133">Transmembrane helix</keyword>
<dbReference type="EMBL" id="JBHLXJ010000014">
    <property type="protein sequence ID" value="MFC0350789.1"/>
    <property type="molecule type" value="Genomic_DNA"/>
</dbReference>
<dbReference type="Proteomes" id="UP001589844">
    <property type="component" value="Unassembled WGS sequence"/>
</dbReference>
<dbReference type="RefSeq" id="WP_390213316.1">
    <property type="nucleotide sequence ID" value="NZ_JBHLXJ010000014.1"/>
</dbReference>
<keyword evidence="4" id="KW-1185">Reference proteome</keyword>
<name>A0ABV6IIW5_9BURK</name>
<accession>A0ABV6IIW5</accession>
<evidence type="ECO:0000313" key="4">
    <source>
        <dbReference type="Proteomes" id="UP001589844"/>
    </source>
</evidence>
<feature type="domain" description="Transglycosylase SLT" evidence="2">
    <location>
        <begin position="172"/>
        <end position="249"/>
    </location>
</feature>
<organism evidence="3 4">
    <name type="scientific">Undibacterium danionis</name>
    <dbReference type="NCBI Taxonomy" id="1812100"/>
    <lineage>
        <taxon>Bacteria</taxon>
        <taxon>Pseudomonadati</taxon>
        <taxon>Pseudomonadota</taxon>
        <taxon>Betaproteobacteria</taxon>
        <taxon>Burkholderiales</taxon>
        <taxon>Oxalobacteraceae</taxon>
        <taxon>Undibacterium</taxon>
    </lineage>
</organism>
<dbReference type="Gene3D" id="1.10.530.10">
    <property type="match status" value="1"/>
</dbReference>
<dbReference type="InterPro" id="IPR008258">
    <property type="entry name" value="Transglycosylase_SLT_dom_1"/>
</dbReference>
<dbReference type="InterPro" id="IPR023346">
    <property type="entry name" value="Lysozyme-like_dom_sf"/>
</dbReference>
<dbReference type="SUPFAM" id="SSF53955">
    <property type="entry name" value="Lysozyme-like"/>
    <property type="match status" value="1"/>
</dbReference>
<evidence type="ECO:0000256" key="1">
    <source>
        <dbReference type="SAM" id="Phobius"/>
    </source>
</evidence>
<keyword evidence="1" id="KW-0812">Transmembrane</keyword>
<comment type="caution">
    <text evidence="3">The sequence shown here is derived from an EMBL/GenBank/DDBJ whole genome shotgun (WGS) entry which is preliminary data.</text>
</comment>
<protein>
    <submittedName>
        <fullName evidence="3">Transglycosylase SLT domain-containing protein</fullName>
    </submittedName>
</protein>
<dbReference type="Pfam" id="PF01464">
    <property type="entry name" value="SLT"/>
    <property type="match status" value="1"/>
</dbReference>
<proteinExistence type="predicted"/>
<keyword evidence="1" id="KW-0472">Membrane</keyword>